<dbReference type="PANTHER" id="PTHR44991">
    <property type="entry name" value="IMMUNOGLOBULIN SUPERFAMILY MEMBER 5"/>
    <property type="match status" value="1"/>
</dbReference>
<dbReference type="InterPro" id="IPR003599">
    <property type="entry name" value="Ig_sub"/>
</dbReference>
<keyword evidence="4" id="KW-1133">Transmembrane helix</keyword>
<feature type="domain" description="Ig-like" evidence="6">
    <location>
        <begin position="19"/>
        <end position="117"/>
    </location>
</feature>
<evidence type="ECO:0000256" key="2">
    <source>
        <dbReference type="ARBA" id="ARBA00023136"/>
    </source>
</evidence>
<dbReference type="InterPro" id="IPR036179">
    <property type="entry name" value="Ig-like_dom_sf"/>
</dbReference>
<feature type="signal peptide" evidence="5">
    <location>
        <begin position="1"/>
        <end position="19"/>
    </location>
</feature>
<evidence type="ECO:0000256" key="1">
    <source>
        <dbReference type="ARBA" id="ARBA00004370"/>
    </source>
</evidence>
<dbReference type="PANTHER" id="PTHR44991:SF1">
    <property type="entry name" value="IMMUNOGLOBULIN SUPERFAMILY MEMBER 5"/>
    <property type="match status" value="1"/>
</dbReference>
<reference evidence="7 8" key="2">
    <citation type="journal article" date="2023" name="Mol. Biol. Evol.">
        <title>Genomics of Secondarily Temperate Adaptation in the Only Non-Antarctic Icefish.</title>
        <authorList>
            <person name="Rivera-Colon A.G."/>
            <person name="Rayamajhi N."/>
            <person name="Minhas B.F."/>
            <person name="Madrigal G."/>
            <person name="Bilyk K.T."/>
            <person name="Yoon V."/>
            <person name="Hune M."/>
            <person name="Gregory S."/>
            <person name="Cheng C.H.C."/>
            <person name="Catchen J.M."/>
        </authorList>
    </citation>
    <scope>NUCLEOTIDE SEQUENCE [LARGE SCALE GENOMIC DNA]</scope>
    <source>
        <strain evidence="7">JMC-PN-2008</strain>
    </source>
</reference>
<organism evidence="7 8">
    <name type="scientific">Eleginops maclovinus</name>
    <name type="common">Patagonian blennie</name>
    <name type="synonym">Eleginus maclovinus</name>
    <dbReference type="NCBI Taxonomy" id="56733"/>
    <lineage>
        <taxon>Eukaryota</taxon>
        <taxon>Metazoa</taxon>
        <taxon>Chordata</taxon>
        <taxon>Craniata</taxon>
        <taxon>Vertebrata</taxon>
        <taxon>Euteleostomi</taxon>
        <taxon>Actinopterygii</taxon>
        <taxon>Neopterygii</taxon>
        <taxon>Teleostei</taxon>
        <taxon>Neoteleostei</taxon>
        <taxon>Acanthomorphata</taxon>
        <taxon>Eupercaria</taxon>
        <taxon>Perciformes</taxon>
        <taxon>Notothenioidei</taxon>
        <taxon>Eleginopidae</taxon>
        <taxon>Eleginops</taxon>
    </lineage>
</organism>
<gene>
    <name evidence="7" type="ORF">PBY51_009389</name>
</gene>
<evidence type="ECO:0000313" key="8">
    <source>
        <dbReference type="Proteomes" id="UP001346869"/>
    </source>
</evidence>
<dbReference type="EMBL" id="JAUZQC010000007">
    <property type="protein sequence ID" value="KAK5868363.1"/>
    <property type="molecule type" value="Genomic_DNA"/>
</dbReference>
<keyword evidence="5" id="KW-0732">Signal</keyword>
<evidence type="ECO:0000313" key="7">
    <source>
        <dbReference type="EMBL" id="KAK5868363.1"/>
    </source>
</evidence>
<evidence type="ECO:0000259" key="6">
    <source>
        <dbReference type="PROSITE" id="PS50835"/>
    </source>
</evidence>
<dbReference type="SMART" id="SM00409">
    <property type="entry name" value="IG"/>
    <property type="match status" value="2"/>
</dbReference>
<accession>A0AAN8AQB8</accession>
<dbReference type="PROSITE" id="PS50835">
    <property type="entry name" value="IG_LIKE"/>
    <property type="match status" value="2"/>
</dbReference>
<dbReference type="InterPro" id="IPR007110">
    <property type="entry name" value="Ig-like_dom"/>
</dbReference>
<keyword evidence="4" id="KW-0812">Transmembrane</keyword>
<sequence length="361" mass="39482">MDSFFLFLLLLSCSIQVGAKMRLSPETLTVLRGEEARFTCSPSKTKWTAMVWLLNGEVVLTISKEFGLLPSVNPNVTAEKGSVSSGDSWVFVLKKTERNNEGQVTCDLQGSDRRRASLLVQEKGRVKAVGDTKLVFRGQSVLFECHAAGWYPLPTLQWHVNNKIVSRDDYNISSEESGESLFTVTSNLSVTAVKSSYVDCLASVSALPTPLKSSVRLTVVAEVVQQEDGCTAPLAVTASLSAILLLILLCICTILCYQHRRQAKPSPQEAAIWLDQSVSGRTSVAEARGGKVNLGYSSEGPTDPVYNELNLETRRQQQDFVSFLKVPDVVSSSSLSLHNESQAQVCLSEETATNIRRITTV</sequence>
<keyword evidence="3" id="KW-0393">Immunoglobulin domain</keyword>
<dbReference type="InterPro" id="IPR013783">
    <property type="entry name" value="Ig-like_fold"/>
</dbReference>
<dbReference type="GO" id="GO:0016020">
    <property type="term" value="C:membrane"/>
    <property type="evidence" value="ECO:0007669"/>
    <property type="project" value="UniProtKB-SubCell"/>
</dbReference>
<dbReference type="Proteomes" id="UP001346869">
    <property type="component" value="Unassembled WGS sequence"/>
</dbReference>
<protein>
    <recommendedName>
        <fullName evidence="6">Ig-like domain-containing protein</fullName>
    </recommendedName>
</protein>
<comment type="caution">
    <text evidence="7">The sequence shown here is derived from an EMBL/GenBank/DDBJ whole genome shotgun (WGS) entry which is preliminary data.</text>
</comment>
<feature type="transmembrane region" description="Helical" evidence="4">
    <location>
        <begin position="234"/>
        <end position="257"/>
    </location>
</feature>
<dbReference type="InterPro" id="IPR053896">
    <property type="entry name" value="BTN3A2-like_Ig-C"/>
</dbReference>
<comment type="subcellular location">
    <subcellularLocation>
        <location evidence="1">Membrane</location>
    </subcellularLocation>
</comment>
<keyword evidence="2 4" id="KW-0472">Membrane</keyword>
<dbReference type="SUPFAM" id="SSF48726">
    <property type="entry name" value="Immunoglobulin"/>
    <property type="match status" value="2"/>
</dbReference>
<feature type="domain" description="Ig-like" evidence="6">
    <location>
        <begin position="138"/>
        <end position="218"/>
    </location>
</feature>
<dbReference type="Gene3D" id="2.60.40.10">
    <property type="entry name" value="Immunoglobulins"/>
    <property type="match status" value="2"/>
</dbReference>
<proteinExistence type="predicted"/>
<reference evidence="7 8" key="1">
    <citation type="journal article" date="2023" name="Genes (Basel)">
        <title>Chromosome-Level Genome Assembly and Circadian Gene Repertoire of the Patagonia Blennie Eleginops maclovinus-The Closest Ancestral Proxy of Antarctic Cryonotothenioids.</title>
        <authorList>
            <person name="Cheng C.C."/>
            <person name="Rivera-Colon A.G."/>
            <person name="Minhas B.F."/>
            <person name="Wilson L."/>
            <person name="Rayamajhi N."/>
            <person name="Vargas-Chacoff L."/>
            <person name="Catchen J.M."/>
        </authorList>
    </citation>
    <scope>NUCLEOTIDE SEQUENCE [LARGE SCALE GENOMIC DNA]</scope>
    <source>
        <strain evidence="7">JMC-PN-2008</strain>
    </source>
</reference>
<name>A0AAN8AQB8_ELEMC</name>
<feature type="chain" id="PRO_5043002109" description="Ig-like domain-containing protein" evidence="5">
    <location>
        <begin position="20"/>
        <end position="361"/>
    </location>
</feature>
<dbReference type="Pfam" id="PF22705">
    <property type="entry name" value="C2-set_3"/>
    <property type="match status" value="1"/>
</dbReference>
<evidence type="ECO:0000256" key="5">
    <source>
        <dbReference type="SAM" id="SignalP"/>
    </source>
</evidence>
<evidence type="ECO:0000256" key="3">
    <source>
        <dbReference type="ARBA" id="ARBA00023319"/>
    </source>
</evidence>
<keyword evidence="8" id="KW-1185">Reference proteome</keyword>
<evidence type="ECO:0000256" key="4">
    <source>
        <dbReference type="SAM" id="Phobius"/>
    </source>
</evidence>
<dbReference type="AlphaFoldDB" id="A0AAN8AQB8"/>